<dbReference type="GO" id="GO:0033754">
    <property type="term" value="F:indoleamine 2,3-dioxygenase activity"/>
    <property type="evidence" value="ECO:0007669"/>
    <property type="project" value="TreeGrafter"/>
</dbReference>
<dbReference type="WBParaSite" id="TREG1_12650.2">
    <property type="protein sequence ID" value="TREG1_12650.2"/>
    <property type="gene ID" value="TREG1_12650"/>
</dbReference>
<dbReference type="PANTHER" id="PTHR28657:SF5">
    <property type="entry name" value="INDOLEAMINE 2,3-DIOXYGENASE"/>
    <property type="match status" value="1"/>
</dbReference>
<evidence type="ECO:0000313" key="6">
    <source>
        <dbReference type="WBParaSite" id="TREG1_12650.2"/>
    </source>
</evidence>
<feature type="binding site" description="proximal binding residue" evidence="4">
    <location>
        <position position="362"/>
    </location>
    <ligand>
        <name>heme b</name>
        <dbReference type="ChEBI" id="CHEBI:60344"/>
    </ligand>
    <ligandPart>
        <name>Fe</name>
        <dbReference type="ChEBI" id="CHEBI:18248"/>
    </ligandPart>
</feature>
<evidence type="ECO:0000256" key="1">
    <source>
        <dbReference type="ARBA" id="ARBA00007119"/>
    </source>
</evidence>
<keyword evidence="3 4" id="KW-0408">Iron</keyword>
<sequence length="422" mass="47689">MHSLESYRLSRVTGAMLENPLQRLPLKWEAWNTIAGQLPELSKNRKLRSEVESLPLLDVNGLESHEELRLAHKILAFITSVYVWQDGEGGEVESLPAQIAQPLLSVSEKLGSQPILTHADLVLCNCIPSTSSNESKCGSFLKDVHRPTFHHSWEAFITLTGECEIYFAPILQEVMNAIEAQNPLDEERIAESLENIVQKFLPFRKSLMKFYGKLYPEEFYVHLRPILSGWTCGRLKDKGLVYKTSTHQGKIKDGMSVSNGCPFTNNETCTKSGTGRTCIGASAAQSISLQTCDALLQIKHNPEDEEFLRKMQSYMIKEHRQFLKDLANCSRIRFIANESKSPRLKTAYNDCLQSLWNFRNSHISLVNRFIIEPAKTEAARIESLKFSGTGGQSKLDDFYLSPILDLRIFLQRVRDASSSSSV</sequence>
<dbReference type="Gene3D" id="1.20.58.480">
    <property type="match status" value="1"/>
</dbReference>
<dbReference type="GO" id="GO:0020037">
    <property type="term" value="F:heme binding"/>
    <property type="evidence" value="ECO:0007669"/>
    <property type="project" value="InterPro"/>
</dbReference>
<dbReference type="GO" id="GO:0034354">
    <property type="term" value="P:'de novo' NAD+ biosynthetic process from L-tryptophan"/>
    <property type="evidence" value="ECO:0007669"/>
    <property type="project" value="TreeGrafter"/>
</dbReference>
<evidence type="ECO:0000256" key="4">
    <source>
        <dbReference type="PIRSR" id="PIRSR600898-1"/>
    </source>
</evidence>
<reference evidence="6" key="2">
    <citation type="submission" date="2023-11" db="UniProtKB">
        <authorList>
            <consortium name="WormBaseParasite"/>
        </authorList>
    </citation>
    <scope>IDENTIFICATION</scope>
</reference>
<dbReference type="GO" id="GO:0005737">
    <property type="term" value="C:cytoplasm"/>
    <property type="evidence" value="ECO:0007669"/>
    <property type="project" value="TreeGrafter"/>
</dbReference>
<dbReference type="AlphaFoldDB" id="A0AA85J3H7"/>
<protein>
    <recommendedName>
        <fullName evidence="7">Indoleamine 2,3-dioxygenase</fullName>
    </recommendedName>
</protein>
<dbReference type="Pfam" id="PF01231">
    <property type="entry name" value="IDO"/>
    <property type="match status" value="1"/>
</dbReference>
<dbReference type="PANTHER" id="PTHR28657">
    <property type="entry name" value="INDOLEAMINE 2,3-DIOXYGENASE"/>
    <property type="match status" value="1"/>
</dbReference>
<evidence type="ECO:0000256" key="2">
    <source>
        <dbReference type="ARBA" id="ARBA00022723"/>
    </source>
</evidence>
<evidence type="ECO:0000313" key="5">
    <source>
        <dbReference type="Proteomes" id="UP000050795"/>
    </source>
</evidence>
<dbReference type="SUPFAM" id="SSF140959">
    <property type="entry name" value="Indolic compounds 2,3-dioxygenase-like"/>
    <property type="match status" value="1"/>
</dbReference>
<accession>A0AA85J3H7</accession>
<keyword evidence="2 4" id="KW-0479">Metal-binding</keyword>
<proteinExistence type="inferred from homology"/>
<comment type="similarity">
    <text evidence="1">Belongs to the indoleamine 2,3-dioxygenase family.</text>
</comment>
<keyword evidence="5" id="KW-1185">Reference proteome</keyword>
<evidence type="ECO:0000256" key="3">
    <source>
        <dbReference type="ARBA" id="ARBA00023004"/>
    </source>
</evidence>
<dbReference type="Proteomes" id="UP000050795">
    <property type="component" value="Unassembled WGS sequence"/>
</dbReference>
<name>A0AA85J3H7_TRIRE</name>
<keyword evidence="4" id="KW-0349">Heme</keyword>
<dbReference type="GO" id="GO:0004833">
    <property type="term" value="F:L-tryptophan 2,3-dioxygenase activity"/>
    <property type="evidence" value="ECO:0007669"/>
    <property type="project" value="TreeGrafter"/>
</dbReference>
<dbReference type="GO" id="GO:0046872">
    <property type="term" value="F:metal ion binding"/>
    <property type="evidence" value="ECO:0007669"/>
    <property type="project" value="UniProtKB-KW"/>
</dbReference>
<dbReference type="GO" id="GO:0019441">
    <property type="term" value="P:L-tryptophan catabolic process to kynurenine"/>
    <property type="evidence" value="ECO:0007669"/>
    <property type="project" value="InterPro"/>
</dbReference>
<evidence type="ECO:0008006" key="7">
    <source>
        <dbReference type="Google" id="ProtNLM"/>
    </source>
</evidence>
<organism evidence="5 6">
    <name type="scientific">Trichobilharzia regenti</name>
    <name type="common">Nasal bird schistosome</name>
    <dbReference type="NCBI Taxonomy" id="157069"/>
    <lineage>
        <taxon>Eukaryota</taxon>
        <taxon>Metazoa</taxon>
        <taxon>Spiralia</taxon>
        <taxon>Lophotrochozoa</taxon>
        <taxon>Platyhelminthes</taxon>
        <taxon>Trematoda</taxon>
        <taxon>Digenea</taxon>
        <taxon>Strigeidida</taxon>
        <taxon>Schistosomatoidea</taxon>
        <taxon>Schistosomatidae</taxon>
        <taxon>Trichobilharzia</taxon>
    </lineage>
</organism>
<dbReference type="InterPro" id="IPR000898">
    <property type="entry name" value="Indolamine_dOase"/>
</dbReference>
<dbReference type="InterPro" id="IPR037217">
    <property type="entry name" value="Trp/Indoleamine_2_3_dOase-like"/>
</dbReference>
<reference evidence="5" key="1">
    <citation type="submission" date="2022-06" db="EMBL/GenBank/DDBJ databases">
        <authorList>
            <person name="Berger JAMES D."/>
            <person name="Berger JAMES D."/>
        </authorList>
    </citation>
    <scope>NUCLEOTIDE SEQUENCE [LARGE SCALE GENOMIC DNA]</scope>
</reference>